<feature type="domain" description="Right handed beta helix" evidence="2">
    <location>
        <begin position="120"/>
        <end position="313"/>
    </location>
</feature>
<feature type="non-terminal residue" evidence="3">
    <location>
        <position position="353"/>
    </location>
</feature>
<dbReference type="Pfam" id="PF13229">
    <property type="entry name" value="Beta_helix"/>
    <property type="match status" value="1"/>
</dbReference>
<feature type="chain" id="PRO_5037119656" evidence="1">
    <location>
        <begin position="31"/>
        <end position="353"/>
    </location>
</feature>
<dbReference type="SUPFAM" id="SSF51126">
    <property type="entry name" value="Pectin lyase-like"/>
    <property type="match status" value="1"/>
</dbReference>
<accession>A0A956RQM7</accession>
<dbReference type="Gene3D" id="2.160.20.10">
    <property type="entry name" value="Single-stranded right-handed beta-helix, Pectin lyase-like"/>
    <property type="match status" value="1"/>
</dbReference>
<dbReference type="InterPro" id="IPR039448">
    <property type="entry name" value="Beta_helix"/>
</dbReference>
<feature type="signal peptide" evidence="1">
    <location>
        <begin position="1"/>
        <end position="30"/>
    </location>
</feature>
<evidence type="ECO:0000313" key="4">
    <source>
        <dbReference type="Proteomes" id="UP000697710"/>
    </source>
</evidence>
<dbReference type="InterPro" id="IPR012334">
    <property type="entry name" value="Pectin_lyas_fold"/>
</dbReference>
<dbReference type="InterPro" id="IPR011050">
    <property type="entry name" value="Pectin_lyase_fold/virulence"/>
</dbReference>
<dbReference type="AlphaFoldDB" id="A0A956RQM7"/>
<sequence length="353" mass="36430">MKKLSKSFLRPAVRATAVALLLAGCSQESSMPPTAPEDSGPVPSSHPIVLPAGSVDALAAAIDAAGPHGTVVLAGGDHQESGTVTIEHPVTLVGQEGAVLIVDTAPATGFPATIEPALWVKDAGDVRILNLTLQPVAQIGGTGILVQNAEGCAIRGNTMLRHQWTVLVQDSDQVVVQGNTIEASGAWRTGDIPEADGVVVINGDRARIVGNTVSEALFNIWMCGSRGLATGNETSNGFLGFILCNVPAGAFALPDGSVVGSDIPAEHWVVVGNRSHDNLTTGILAIDGSNHNLISANECWSNGTYDIELAGDSERFGFFTPRCSSTTVLSAAFPETVIKNCGDDNRVVGGVLV</sequence>
<protein>
    <submittedName>
        <fullName evidence="3">Right-handed parallel beta-helix repeat-containing protein</fullName>
    </submittedName>
</protein>
<evidence type="ECO:0000256" key="1">
    <source>
        <dbReference type="SAM" id="SignalP"/>
    </source>
</evidence>
<dbReference type="Proteomes" id="UP000697710">
    <property type="component" value="Unassembled WGS sequence"/>
</dbReference>
<comment type="caution">
    <text evidence="3">The sequence shown here is derived from an EMBL/GenBank/DDBJ whole genome shotgun (WGS) entry which is preliminary data.</text>
</comment>
<reference evidence="3" key="2">
    <citation type="journal article" date="2021" name="Microbiome">
        <title>Successional dynamics and alternative stable states in a saline activated sludge microbial community over 9 years.</title>
        <authorList>
            <person name="Wang Y."/>
            <person name="Ye J."/>
            <person name="Ju F."/>
            <person name="Liu L."/>
            <person name="Boyd J.A."/>
            <person name="Deng Y."/>
            <person name="Parks D.H."/>
            <person name="Jiang X."/>
            <person name="Yin X."/>
            <person name="Woodcroft B.J."/>
            <person name="Tyson G.W."/>
            <person name="Hugenholtz P."/>
            <person name="Polz M.F."/>
            <person name="Zhang T."/>
        </authorList>
    </citation>
    <scope>NUCLEOTIDE SEQUENCE</scope>
    <source>
        <strain evidence="3">HKST-UBA01</strain>
    </source>
</reference>
<name>A0A956RQM7_UNCEI</name>
<dbReference type="PROSITE" id="PS51257">
    <property type="entry name" value="PROKAR_LIPOPROTEIN"/>
    <property type="match status" value="1"/>
</dbReference>
<evidence type="ECO:0000259" key="2">
    <source>
        <dbReference type="Pfam" id="PF13229"/>
    </source>
</evidence>
<proteinExistence type="predicted"/>
<reference evidence="3" key="1">
    <citation type="submission" date="2020-04" db="EMBL/GenBank/DDBJ databases">
        <authorList>
            <person name="Zhang T."/>
        </authorList>
    </citation>
    <scope>NUCLEOTIDE SEQUENCE</scope>
    <source>
        <strain evidence="3">HKST-UBA01</strain>
    </source>
</reference>
<keyword evidence="1" id="KW-0732">Signal</keyword>
<organism evidence="3 4">
    <name type="scientific">Eiseniibacteriota bacterium</name>
    <dbReference type="NCBI Taxonomy" id="2212470"/>
    <lineage>
        <taxon>Bacteria</taxon>
        <taxon>Candidatus Eiseniibacteriota</taxon>
    </lineage>
</organism>
<dbReference type="EMBL" id="JAGQHR010000882">
    <property type="protein sequence ID" value="MCA9729881.1"/>
    <property type="molecule type" value="Genomic_DNA"/>
</dbReference>
<gene>
    <name evidence="3" type="ORF">KC729_19515</name>
</gene>
<evidence type="ECO:0000313" key="3">
    <source>
        <dbReference type="EMBL" id="MCA9729881.1"/>
    </source>
</evidence>